<evidence type="ECO:0000256" key="1">
    <source>
        <dbReference type="SAM" id="SignalP"/>
    </source>
</evidence>
<evidence type="ECO:0000313" key="4">
    <source>
        <dbReference type="Proteomes" id="UP000077671"/>
    </source>
</evidence>
<reference evidence="3" key="1">
    <citation type="submission" date="2016-04" db="EMBL/GenBank/DDBJ databases">
        <authorList>
            <person name="Nguyen H.D."/>
            <person name="Kesanakurti P."/>
            <person name="Cullis J."/>
            <person name="Levesque C.A."/>
            <person name="Hambleton S."/>
        </authorList>
    </citation>
    <scope>NUCLEOTIDE SEQUENCE</scope>
    <source>
        <strain evidence="3">DAOMC 238032</strain>
    </source>
</reference>
<sequence>MKFSIALVFASLALIAIVPGVHSSLSDARANRRECGGGGKCGWTVDQKTGAAIDCQTLCHDEGEAENACGISCTQCHDRCCPSSNQCCPKFNRSCY</sequence>
<reference evidence="3" key="2">
    <citation type="journal article" date="2019" name="IMA Fungus">
        <title>Genome sequencing and comparison of five Tilletia species to identify candidate genes for the detection of regulated species infecting wheat.</title>
        <authorList>
            <person name="Nguyen H.D.T."/>
            <person name="Sultana T."/>
            <person name="Kesanakurti P."/>
            <person name="Hambleton S."/>
        </authorList>
    </citation>
    <scope>NUCLEOTIDE SEQUENCE</scope>
    <source>
        <strain evidence="3">DAOMC 238032</strain>
    </source>
</reference>
<gene>
    <name evidence="3" type="ORF">A4X03_0g9921</name>
    <name evidence="2" type="ORF">JKIAZH3_G7228</name>
</gene>
<evidence type="ECO:0000313" key="5">
    <source>
        <dbReference type="Proteomes" id="UP000836402"/>
    </source>
</evidence>
<organism evidence="3 4">
    <name type="scientific">Tilletia caries</name>
    <name type="common">wheat bunt fungus</name>
    <dbReference type="NCBI Taxonomy" id="13290"/>
    <lineage>
        <taxon>Eukaryota</taxon>
        <taxon>Fungi</taxon>
        <taxon>Dikarya</taxon>
        <taxon>Basidiomycota</taxon>
        <taxon>Ustilaginomycotina</taxon>
        <taxon>Exobasidiomycetes</taxon>
        <taxon>Tilletiales</taxon>
        <taxon>Tilletiaceae</taxon>
        <taxon>Tilletia</taxon>
    </lineage>
</organism>
<proteinExistence type="predicted"/>
<dbReference type="EMBL" id="CAJHJG010000445">
    <property type="protein sequence ID" value="CAD6902599.1"/>
    <property type="molecule type" value="Genomic_DNA"/>
</dbReference>
<dbReference type="Proteomes" id="UP000077671">
    <property type="component" value="Unassembled WGS sequence"/>
</dbReference>
<evidence type="ECO:0000313" key="3">
    <source>
        <dbReference type="EMBL" id="KAE8235053.1"/>
    </source>
</evidence>
<dbReference type="EMBL" id="LWDD02004552">
    <property type="protein sequence ID" value="KAE8235053.1"/>
    <property type="molecule type" value="Genomic_DNA"/>
</dbReference>
<evidence type="ECO:0000313" key="2">
    <source>
        <dbReference type="EMBL" id="CAD6902599.1"/>
    </source>
</evidence>
<feature type="signal peptide" evidence="1">
    <location>
        <begin position="1"/>
        <end position="23"/>
    </location>
</feature>
<name>A0A177VGD6_9BASI</name>
<accession>A0A177VGD6</accession>
<protein>
    <submittedName>
        <fullName evidence="3">Uncharacterized protein</fullName>
    </submittedName>
</protein>
<dbReference type="AlphaFoldDB" id="A0A177VGD6"/>
<feature type="chain" id="PRO_5044550342" evidence="1">
    <location>
        <begin position="24"/>
        <end position="96"/>
    </location>
</feature>
<comment type="caution">
    <text evidence="3">The sequence shown here is derived from an EMBL/GenBank/DDBJ whole genome shotgun (WGS) entry which is preliminary data.</text>
</comment>
<dbReference type="Proteomes" id="UP000836402">
    <property type="component" value="Unassembled WGS sequence"/>
</dbReference>
<keyword evidence="1" id="KW-0732">Signal</keyword>
<reference evidence="2" key="3">
    <citation type="submission" date="2020-10" db="EMBL/GenBank/DDBJ databases">
        <authorList>
            <person name="Sedaghatjoo S."/>
        </authorList>
    </citation>
    <scope>NUCLEOTIDE SEQUENCE</scope>
    <source>
        <strain evidence="2">AZH3</strain>
    </source>
</reference>
<keyword evidence="5" id="KW-1185">Reference proteome</keyword>